<accession>A0A5E4WQG7</accession>
<dbReference type="AlphaFoldDB" id="A0A5E4WQG7"/>
<dbReference type="Proteomes" id="UP000382577">
    <property type="component" value="Unassembled WGS sequence"/>
</dbReference>
<evidence type="ECO:0000259" key="1">
    <source>
        <dbReference type="Pfam" id="PF06527"/>
    </source>
</evidence>
<proteinExistence type="predicted"/>
<dbReference type="EMBL" id="CABPRW010000007">
    <property type="protein sequence ID" value="VVE26463.1"/>
    <property type="molecule type" value="Genomic_DNA"/>
</dbReference>
<name>A0A5E4WQG7_9BURK</name>
<dbReference type="Pfam" id="PF06527">
    <property type="entry name" value="TniQ"/>
    <property type="match status" value="1"/>
</dbReference>
<evidence type="ECO:0000313" key="2">
    <source>
        <dbReference type="EMBL" id="VVE26463.1"/>
    </source>
</evidence>
<gene>
    <name evidence="2" type="ORF">PFI31113_03381</name>
</gene>
<reference evidence="2 3" key="1">
    <citation type="submission" date="2019-08" db="EMBL/GenBank/DDBJ databases">
        <authorList>
            <person name="Peeters C."/>
        </authorList>
    </citation>
    <scope>NUCLEOTIDE SEQUENCE [LARGE SCALE GENOMIC DNA]</scope>
    <source>
        <strain evidence="2 3">LMG 31113</strain>
    </source>
</reference>
<evidence type="ECO:0000313" key="3">
    <source>
        <dbReference type="Proteomes" id="UP000382577"/>
    </source>
</evidence>
<dbReference type="InterPro" id="IPR009492">
    <property type="entry name" value="TniQ"/>
</dbReference>
<feature type="domain" description="TniQ" evidence="1">
    <location>
        <begin position="14"/>
        <end position="135"/>
    </location>
</feature>
<organism evidence="2 3">
    <name type="scientific">Pandoraea fibrosis</name>
    <dbReference type="NCBI Taxonomy" id="1891094"/>
    <lineage>
        <taxon>Bacteria</taxon>
        <taxon>Pseudomonadati</taxon>
        <taxon>Pseudomonadota</taxon>
        <taxon>Betaproteobacteria</taxon>
        <taxon>Burkholderiales</taxon>
        <taxon>Burkholderiaceae</taxon>
        <taxon>Pandoraea</taxon>
    </lineage>
</organism>
<protein>
    <recommendedName>
        <fullName evidence="1">TniQ domain-containing protein</fullName>
    </recommendedName>
</protein>
<sequence length="488" mass="54716">MVMPSEIGGRRFVRRPRPADDEHVLSYFMRLGEANGFTGRKALGSLVRYLTAALERPSERAAVSSALDVDESVMREISLRHRRVHGFAGHAKGYARRNFFRDPHVAYCPACVRERGLFRALWNFRALAVCESHGLWLLERCQRCCALVGWDRPGSTTCACGFEFGQAKTTAAPHEAVLISMLISAAIVGSDAANFVDEQHFCSEARQMSAIDWLAVASFFAIFVDGEPRVSPRRRANLDAEKRATLLAVRWFTQWPRGAEQELNSSTQALCVPGGPLLFASRHLRSKIPARFLMYRCGELTLPDFMINLIEGYGHSLFVYSDGCGLVVNPNRLVSGEDGVLGLELPRAEHVRSSAGKKRRNFLPLARFIRGVRAANIVLYDNREVEILIGATAIQRAVLVDGGFLKVDDERRNMLSTEVERFRTWLTNASTYITDFDDMLPLSQLSVRRKDLLLQILRAVAAARISLFRDTKGTARLDVVVNSRRTLR</sequence>